<feature type="signal peptide" evidence="2">
    <location>
        <begin position="1"/>
        <end position="34"/>
    </location>
</feature>
<dbReference type="Gene3D" id="3.40.50.1980">
    <property type="entry name" value="Nitrogenase molybdenum iron protein domain"/>
    <property type="match status" value="2"/>
</dbReference>
<proteinExistence type="inferred from homology"/>
<evidence type="ECO:0000313" key="4">
    <source>
        <dbReference type="EMBL" id="MDV2476431.1"/>
    </source>
</evidence>
<dbReference type="Proteomes" id="UP001275440">
    <property type="component" value="Unassembled WGS sequence"/>
</dbReference>
<evidence type="ECO:0000256" key="1">
    <source>
        <dbReference type="ARBA" id="ARBA00008814"/>
    </source>
</evidence>
<comment type="caution">
    <text evidence="4">The sequence shown here is derived from an EMBL/GenBank/DDBJ whole genome shotgun (WGS) entry which is preliminary data.</text>
</comment>
<dbReference type="EMBL" id="WBMO01000001">
    <property type="protein sequence ID" value="MDV2476431.1"/>
    <property type="molecule type" value="Genomic_DNA"/>
</dbReference>
<dbReference type="PANTHER" id="PTHR30535">
    <property type="entry name" value="VITAMIN B12-BINDING PROTEIN"/>
    <property type="match status" value="1"/>
</dbReference>
<dbReference type="PROSITE" id="PS51257">
    <property type="entry name" value="PROKAR_LIPOPROTEIN"/>
    <property type="match status" value="1"/>
</dbReference>
<dbReference type="PROSITE" id="PS50983">
    <property type="entry name" value="FE_B12_PBP"/>
    <property type="match status" value="1"/>
</dbReference>
<organism evidence="4 5">
    <name type="scientific">Rhodococcus zopfii</name>
    <dbReference type="NCBI Taxonomy" id="43772"/>
    <lineage>
        <taxon>Bacteria</taxon>
        <taxon>Bacillati</taxon>
        <taxon>Actinomycetota</taxon>
        <taxon>Actinomycetes</taxon>
        <taxon>Mycobacteriales</taxon>
        <taxon>Nocardiaceae</taxon>
        <taxon>Rhodococcus</taxon>
    </lineage>
</organism>
<gene>
    <name evidence="4" type="ORF">F8M49_15860</name>
</gene>
<evidence type="ECO:0000259" key="3">
    <source>
        <dbReference type="PROSITE" id="PS50983"/>
    </source>
</evidence>
<evidence type="ECO:0000313" key="5">
    <source>
        <dbReference type="Proteomes" id="UP001275440"/>
    </source>
</evidence>
<dbReference type="InterPro" id="IPR050902">
    <property type="entry name" value="ABC_Transporter_SBP"/>
</dbReference>
<name>A0ABU3WQZ8_9NOCA</name>
<sequence>MLVPTRSTRRRISVLTSVATAVLLVAGCSRGTTPAEVEAAESFTEPVTITNCDRTATFDAPPQRIVSMNDHVTETLIQMGVGERIVGMGYGEQPDPLPETAEQFRAIPSLAKEYPTSEQVLDLEPDLVVGGMRSAFDDKNGFGRDSLEAAGIATFLFSEYCGQGFPDIGLLENDFAQLGAILGVEESATELAERIVSGLDSVGARLGAAGVQPIRTFFYDSGEAEPLSVGGVGIGNLIGEYAGVDNITAEGPKPYFATSWEVVGERQPEAIVVLDYGSTSAADKIAFLKNHSVMVTTPAVRNDRFVVVPLDDFFESSRMVTSADTIARALHPEAFVE</sequence>
<keyword evidence="5" id="KW-1185">Reference proteome</keyword>
<protein>
    <submittedName>
        <fullName evidence="4">ABC transporter substrate-binding protein</fullName>
    </submittedName>
</protein>
<dbReference type="InterPro" id="IPR002491">
    <property type="entry name" value="ABC_transptr_periplasmic_BD"/>
</dbReference>
<evidence type="ECO:0000256" key="2">
    <source>
        <dbReference type="SAM" id="SignalP"/>
    </source>
</evidence>
<comment type="similarity">
    <text evidence="1">Belongs to the bacterial solute-binding protein 8 family.</text>
</comment>
<accession>A0ABU3WQZ8</accession>
<dbReference type="PANTHER" id="PTHR30535:SF7">
    <property type="entry name" value="IRON(III) DICITRATE-BINDING PROTEIN"/>
    <property type="match status" value="1"/>
</dbReference>
<dbReference type="Pfam" id="PF01497">
    <property type="entry name" value="Peripla_BP_2"/>
    <property type="match status" value="1"/>
</dbReference>
<feature type="domain" description="Fe/B12 periplasmic-binding" evidence="3">
    <location>
        <begin position="64"/>
        <end position="334"/>
    </location>
</feature>
<keyword evidence="2" id="KW-0732">Signal</keyword>
<reference evidence="4 5" key="1">
    <citation type="submission" date="2019-10" db="EMBL/GenBank/DDBJ databases">
        <title>Draft Genome Assembly of Rhodococcus zopfii DSM44189.</title>
        <authorList>
            <person name="Sutton J.M."/>
            <person name="Akob D.M."/>
            <person name="Bushman T.J."/>
        </authorList>
    </citation>
    <scope>NUCLEOTIDE SEQUENCE [LARGE SCALE GENOMIC DNA]</scope>
    <source>
        <strain evidence="4 5">DSM 44189</strain>
    </source>
</reference>
<feature type="chain" id="PRO_5046590081" evidence="2">
    <location>
        <begin position="35"/>
        <end position="337"/>
    </location>
</feature>
<dbReference type="SUPFAM" id="SSF53807">
    <property type="entry name" value="Helical backbone' metal receptor"/>
    <property type="match status" value="1"/>
</dbReference>